<dbReference type="RefSeq" id="WP_082214101.1">
    <property type="nucleotide sequence ID" value="NZ_FUZA01000002.1"/>
</dbReference>
<dbReference type="PROSITE" id="PS51898">
    <property type="entry name" value="TYR_RECOMBINASE"/>
    <property type="match status" value="1"/>
</dbReference>
<dbReference type="InterPro" id="IPR011010">
    <property type="entry name" value="DNA_brk_join_enz"/>
</dbReference>
<dbReference type="AlphaFoldDB" id="A0A1T5DCV9"/>
<evidence type="ECO:0000313" key="5">
    <source>
        <dbReference type="EMBL" id="SKB69353.1"/>
    </source>
</evidence>
<dbReference type="Pfam" id="PF17293">
    <property type="entry name" value="Arm-DNA-bind_5"/>
    <property type="match status" value="1"/>
</dbReference>
<dbReference type="PANTHER" id="PTHR30349">
    <property type="entry name" value="PHAGE INTEGRASE-RELATED"/>
    <property type="match status" value="1"/>
</dbReference>
<dbReference type="GO" id="GO:0015074">
    <property type="term" value="P:DNA integration"/>
    <property type="evidence" value="ECO:0007669"/>
    <property type="project" value="InterPro"/>
</dbReference>
<keyword evidence="3" id="KW-0233">DNA recombination</keyword>
<dbReference type="InterPro" id="IPR002104">
    <property type="entry name" value="Integrase_catalytic"/>
</dbReference>
<dbReference type="Pfam" id="PF13102">
    <property type="entry name" value="Phage_int_SAM_5"/>
    <property type="match status" value="1"/>
</dbReference>
<dbReference type="STRING" id="651661.SAMN05660293_01520"/>
<evidence type="ECO:0000313" key="6">
    <source>
        <dbReference type="Proteomes" id="UP000190897"/>
    </source>
</evidence>
<dbReference type="InterPro" id="IPR025269">
    <property type="entry name" value="SAM-like_dom"/>
</dbReference>
<keyword evidence="2" id="KW-0238">DNA-binding</keyword>
<keyword evidence="6" id="KW-1185">Reference proteome</keyword>
<dbReference type="InterPro" id="IPR035386">
    <property type="entry name" value="Arm-DNA-bind_5"/>
</dbReference>
<dbReference type="Gene3D" id="1.10.150.130">
    <property type="match status" value="1"/>
</dbReference>
<accession>A0A1T5DCV9</accession>
<dbReference type="InterPro" id="IPR050090">
    <property type="entry name" value="Tyrosine_recombinase_XerCD"/>
</dbReference>
<dbReference type="PANTHER" id="PTHR30349:SF64">
    <property type="entry name" value="PROPHAGE INTEGRASE INTD-RELATED"/>
    <property type="match status" value="1"/>
</dbReference>
<protein>
    <submittedName>
        <fullName evidence="5">Site-specific recombinase XerD</fullName>
    </submittedName>
</protein>
<reference evidence="6" key="1">
    <citation type="submission" date="2017-02" db="EMBL/GenBank/DDBJ databases">
        <authorList>
            <person name="Varghese N."/>
            <person name="Submissions S."/>
        </authorList>
    </citation>
    <scope>NUCLEOTIDE SEQUENCE [LARGE SCALE GENOMIC DNA]</scope>
    <source>
        <strain evidence="6">DSM 22270</strain>
    </source>
</reference>
<dbReference type="CDD" id="cd01185">
    <property type="entry name" value="INTN1_C_like"/>
    <property type="match status" value="1"/>
</dbReference>
<proteinExistence type="inferred from homology"/>
<dbReference type="InterPro" id="IPR010998">
    <property type="entry name" value="Integrase_recombinase_N"/>
</dbReference>
<evidence type="ECO:0000256" key="2">
    <source>
        <dbReference type="ARBA" id="ARBA00023125"/>
    </source>
</evidence>
<dbReference type="Gene3D" id="1.10.443.10">
    <property type="entry name" value="Intergrase catalytic core"/>
    <property type="match status" value="1"/>
</dbReference>
<evidence type="ECO:0000256" key="1">
    <source>
        <dbReference type="ARBA" id="ARBA00008857"/>
    </source>
</evidence>
<dbReference type="SUPFAM" id="SSF56349">
    <property type="entry name" value="DNA breaking-rejoining enzymes"/>
    <property type="match status" value="1"/>
</dbReference>
<dbReference type="GO" id="GO:0006310">
    <property type="term" value="P:DNA recombination"/>
    <property type="evidence" value="ECO:0007669"/>
    <property type="project" value="UniProtKB-KW"/>
</dbReference>
<dbReference type="Pfam" id="PF00589">
    <property type="entry name" value="Phage_integrase"/>
    <property type="match status" value="1"/>
</dbReference>
<sequence length="369" mass="42821">MGKKQKELIHLREKQLANGDISLYLDIYLNGKRKYEFLKLYLVASPKSAKDKEKNRATLQLAQAIKSKRLVEIQNNEYGFSSPTKNQTNFLDYFSTLTEERKEEKGNYGNWASALKYLRQYCDESMTFDDVDSSFVEGFKNFLNDKKTKSSKFLSQNTQHSYYNKLATCLKHAHDKGLMQTNPTKSVKAPKPGDPQRDYLSFEEVRALTMADCKFPIMKRAFLFSCLTGIRWSDINKMTWSQVQDFNGVPRIVFRQKKTQGQEYLDINEQALVYLGERSKPDERVFEGLKYSAWHNMELSKWCARARITKDITFHCGRHTFAVMMLDLGADLFTTSKLLGHKHIKTTQIYAKVLDKKKQEAVGRIPSLK</sequence>
<feature type="domain" description="Tyr recombinase" evidence="4">
    <location>
        <begin position="195"/>
        <end position="364"/>
    </location>
</feature>
<dbReference type="Proteomes" id="UP000190897">
    <property type="component" value="Unassembled WGS sequence"/>
</dbReference>
<comment type="similarity">
    <text evidence="1">Belongs to the 'phage' integrase family.</text>
</comment>
<dbReference type="InterPro" id="IPR013762">
    <property type="entry name" value="Integrase-like_cat_sf"/>
</dbReference>
<dbReference type="OrthoDB" id="9806835at2"/>
<evidence type="ECO:0000256" key="3">
    <source>
        <dbReference type="ARBA" id="ARBA00023172"/>
    </source>
</evidence>
<gene>
    <name evidence="5" type="ORF">SAMN05660293_01520</name>
</gene>
<name>A0A1T5DCV9_9BACT</name>
<evidence type="ECO:0000259" key="4">
    <source>
        <dbReference type="PROSITE" id="PS51898"/>
    </source>
</evidence>
<dbReference type="EMBL" id="FUZA01000002">
    <property type="protein sequence ID" value="SKB69353.1"/>
    <property type="molecule type" value="Genomic_DNA"/>
</dbReference>
<dbReference type="GO" id="GO:0003677">
    <property type="term" value="F:DNA binding"/>
    <property type="evidence" value="ECO:0007669"/>
    <property type="project" value="UniProtKB-KW"/>
</dbReference>
<organism evidence="5 6">
    <name type="scientific">Dyadobacter psychrophilus</name>
    <dbReference type="NCBI Taxonomy" id="651661"/>
    <lineage>
        <taxon>Bacteria</taxon>
        <taxon>Pseudomonadati</taxon>
        <taxon>Bacteroidota</taxon>
        <taxon>Cytophagia</taxon>
        <taxon>Cytophagales</taxon>
        <taxon>Spirosomataceae</taxon>
        <taxon>Dyadobacter</taxon>
    </lineage>
</organism>